<proteinExistence type="predicted"/>
<protein>
    <submittedName>
        <fullName evidence="1">Uncharacterized protein</fullName>
    </submittedName>
</protein>
<dbReference type="OrthoDB" id="1068481at2"/>
<dbReference type="GeneID" id="88859578"/>
<gene>
    <name evidence="1" type="ORF">DW060_00465</name>
</gene>
<dbReference type="Proteomes" id="UP000286598">
    <property type="component" value="Unassembled WGS sequence"/>
</dbReference>
<evidence type="ECO:0000313" key="2">
    <source>
        <dbReference type="Proteomes" id="UP000286598"/>
    </source>
</evidence>
<organism evidence="1 2">
    <name type="scientific">Leyella stercorea</name>
    <dbReference type="NCBI Taxonomy" id="363265"/>
    <lineage>
        <taxon>Bacteria</taxon>
        <taxon>Pseudomonadati</taxon>
        <taxon>Bacteroidota</taxon>
        <taxon>Bacteroidia</taxon>
        <taxon>Bacteroidales</taxon>
        <taxon>Prevotellaceae</taxon>
        <taxon>Leyella</taxon>
    </lineage>
</organism>
<accession>A0A415GSG4</accession>
<dbReference type="EMBL" id="QRNO01000001">
    <property type="protein sequence ID" value="RHK53332.1"/>
    <property type="molecule type" value="Genomic_DNA"/>
</dbReference>
<sequence length="152" mass="17691">MEITKGLLYINDKDAAQEWGVFLTEKKEGEWTNYEALLKPSTTKELTVVDNPDADGEELPEEIELHLQARDVELYFCLWAESAQAYFVNYGRFFTMLRTGKDGWLEVRLPEIDRTFRLRYLGATETEQLTPIGEGGVCSRMRLKFREPKPLY</sequence>
<dbReference type="AlphaFoldDB" id="A0A415GSG4"/>
<evidence type="ECO:0000313" key="1">
    <source>
        <dbReference type="EMBL" id="RHK53332.1"/>
    </source>
</evidence>
<name>A0A415GSG4_9BACT</name>
<dbReference type="RefSeq" id="WP_071122761.1">
    <property type="nucleotide sequence ID" value="NZ_JBGKSL010000004.1"/>
</dbReference>
<comment type="caution">
    <text evidence="1">The sequence shown here is derived from an EMBL/GenBank/DDBJ whole genome shotgun (WGS) entry which is preliminary data.</text>
</comment>
<reference evidence="1 2" key="1">
    <citation type="submission" date="2018-08" db="EMBL/GenBank/DDBJ databases">
        <title>A genome reference for cultivated species of the human gut microbiota.</title>
        <authorList>
            <person name="Zou Y."/>
            <person name="Xue W."/>
            <person name="Luo G."/>
        </authorList>
    </citation>
    <scope>NUCLEOTIDE SEQUENCE [LARGE SCALE GENOMIC DNA]</scope>
    <source>
        <strain evidence="1 2">AF42-9</strain>
    </source>
</reference>
<keyword evidence="2" id="KW-1185">Reference proteome</keyword>